<evidence type="ECO:0000259" key="2">
    <source>
        <dbReference type="Pfam" id="PF07853"/>
    </source>
</evidence>
<gene>
    <name evidence="3" type="ORF">ENT60_01195</name>
</gene>
<dbReference type="InterPro" id="IPR026272">
    <property type="entry name" value="SdpI"/>
</dbReference>
<dbReference type="InterPro" id="IPR012867">
    <property type="entry name" value="DUF1648"/>
</dbReference>
<sequence length="211" mass="25286">MRKISIIILILTILSFLIGSYFYPKMPEKMASHWNQYGEVDGYSNKFWGTFLIPFILLLMFLLYLLIPKIDPLKNNIIKFINYYDTFFLIFFIFLIAVYLFMLLWNINIKINPNRFFPIGLGILFIYVGILLKYAQRNWFVGIRTPWTLSSDYVWQKTHLLGSKLFIFAGIISLFGFFFLRYSYLFVLIPIISFSLFLIIYSYFLYQKEAR</sequence>
<accession>A0A7C4VYP2</accession>
<dbReference type="PIRSF" id="PIRSF038959">
    <property type="entry name" value="SdpI"/>
    <property type="match status" value="1"/>
</dbReference>
<evidence type="ECO:0000256" key="1">
    <source>
        <dbReference type="SAM" id="Phobius"/>
    </source>
</evidence>
<dbReference type="AlphaFoldDB" id="A0A7C4VYP2"/>
<dbReference type="InterPro" id="IPR025962">
    <property type="entry name" value="SdpI/YhfL"/>
</dbReference>
<reference evidence="3" key="1">
    <citation type="journal article" date="2020" name="mSystems">
        <title>Genome- and Community-Level Interaction Insights into Carbon Utilization and Element Cycling Functions of Hydrothermarchaeota in Hydrothermal Sediment.</title>
        <authorList>
            <person name="Zhou Z."/>
            <person name="Liu Y."/>
            <person name="Xu W."/>
            <person name="Pan J."/>
            <person name="Luo Z.H."/>
            <person name="Li M."/>
        </authorList>
    </citation>
    <scope>NUCLEOTIDE SEQUENCE [LARGE SCALE GENOMIC DNA]</scope>
    <source>
        <strain evidence="3">SpSt-594</strain>
    </source>
</reference>
<dbReference type="PANTHER" id="PTHR37810:SF5">
    <property type="entry name" value="IMMUNITY PROTEIN SDPI"/>
    <property type="match status" value="1"/>
</dbReference>
<keyword evidence="1" id="KW-0472">Membrane</keyword>
<name>A0A7C4VYP2_UNCW3</name>
<feature type="transmembrane region" description="Helical" evidence="1">
    <location>
        <begin position="186"/>
        <end position="206"/>
    </location>
</feature>
<dbReference type="PANTHER" id="PTHR37810">
    <property type="entry name" value="IMMUNITY PROTEIN SDPI"/>
    <property type="match status" value="1"/>
</dbReference>
<feature type="transmembrane region" description="Helical" evidence="1">
    <location>
        <begin position="7"/>
        <end position="24"/>
    </location>
</feature>
<feature type="transmembrane region" description="Helical" evidence="1">
    <location>
        <begin position="161"/>
        <end position="180"/>
    </location>
</feature>
<feature type="transmembrane region" description="Helical" evidence="1">
    <location>
        <begin position="47"/>
        <end position="67"/>
    </location>
</feature>
<dbReference type="Pfam" id="PF13630">
    <property type="entry name" value="SdpI"/>
    <property type="match status" value="1"/>
</dbReference>
<protein>
    <submittedName>
        <fullName evidence="3">SdpI family protein</fullName>
    </submittedName>
</protein>
<feature type="transmembrane region" description="Helical" evidence="1">
    <location>
        <begin position="87"/>
        <end position="105"/>
    </location>
</feature>
<organism evidence="3">
    <name type="scientific">candidate division WOR-3 bacterium</name>
    <dbReference type="NCBI Taxonomy" id="2052148"/>
    <lineage>
        <taxon>Bacteria</taxon>
        <taxon>Bacteria division WOR-3</taxon>
    </lineage>
</organism>
<proteinExistence type="predicted"/>
<dbReference type="Pfam" id="PF07853">
    <property type="entry name" value="DUF1648"/>
    <property type="match status" value="1"/>
</dbReference>
<dbReference type="EMBL" id="DSZH01000057">
    <property type="protein sequence ID" value="HGU47167.1"/>
    <property type="molecule type" value="Genomic_DNA"/>
</dbReference>
<feature type="domain" description="DUF1648" evidence="2">
    <location>
        <begin position="10"/>
        <end position="58"/>
    </location>
</feature>
<evidence type="ECO:0000313" key="3">
    <source>
        <dbReference type="EMBL" id="HGU47167.1"/>
    </source>
</evidence>
<keyword evidence="1" id="KW-0812">Transmembrane</keyword>
<feature type="transmembrane region" description="Helical" evidence="1">
    <location>
        <begin position="117"/>
        <end position="135"/>
    </location>
</feature>
<keyword evidence="1" id="KW-1133">Transmembrane helix</keyword>
<dbReference type="GO" id="GO:0009636">
    <property type="term" value="P:response to toxic substance"/>
    <property type="evidence" value="ECO:0007669"/>
    <property type="project" value="TreeGrafter"/>
</dbReference>
<comment type="caution">
    <text evidence="3">The sequence shown here is derived from an EMBL/GenBank/DDBJ whole genome shotgun (WGS) entry which is preliminary data.</text>
</comment>